<dbReference type="RefSeq" id="WP_259623659.1">
    <property type="nucleotide sequence ID" value="NZ_JANYMP010000006.1"/>
</dbReference>
<dbReference type="PROSITE" id="PS51257">
    <property type="entry name" value="PROKAR_LIPOPROTEIN"/>
    <property type="match status" value="1"/>
</dbReference>
<keyword evidence="4" id="KW-1185">Reference proteome</keyword>
<feature type="compositionally biased region" description="Pro residues" evidence="1">
    <location>
        <begin position="25"/>
        <end position="39"/>
    </location>
</feature>
<feature type="domain" description="DUF4352" evidence="2">
    <location>
        <begin position="53"/>
        <end position="164"/>
    </location>
</feature>
<evidence type="ECO:0000256" key="1">
    <source>
        <dbReference type="SAM" id="MobiDB-lite"/>
    </source>
</evidence>
<proteinExistence type="predicted"/>
<name>A0A9X2VK68_9PSEU</name>
<dbReference type="Proteomes" id="UP001141259">
    <property type="component" value="Unassembled WGS sequence"/>
</dbReference>
<dbReference type="InterPro" id="IPR029051">
    <property type="entry name" value="DUF4352"/>
</dbReference>
<accession>A0A9X2VK68</accession>
<evidence type="ECO:0000259" key="2">
    <source>
        <dbReference type="Pfam" id="PF11611"/>
    </source>
</evidence>
<dbReference type="EMBL" id="JANYMP010000006">
    <property type="protein sequence ID" value="MCS7478150.1"/>
    <property type="molecule type" value="Genomic_DNA"/>
</dbReference>
<reference evidence="3" key="1">
    <citation type="submission" date="2022-08" db="EMBL/GenBank/DDBJ databases">
        <authorList>
            <person name="Tistechok S."/>
            <person name="Samborskyy M."/>
            <person name="Roman I."/>
        </authorList>
    </citation>
    <scope>NUCLEOTIDE SEQUENCE</scope>
    <source>
        <strain evidence="3">DSM 103496</strain>
    </source>
</reference>
<dbReference type="Pfam" id="PF11611">
    <property type="entry name" value="DUF4352"/>
    <property type="match status" value="1"/>
</dbReference>
<protein>
    <submittedName>
        <fullName evidence="3">DUF4352 domain-containing protein</fullName>
    </submittedName>
</protein>
<sequence>MDPRRALATGLTAVVVLTACTANDPAPPPSPRTYSPPPETARADETVLHLPAVTDGDTSFVALGLTSGMDMVIGSHAEWQAKGQYVRVRLLVTSNGRSTVLYDARRPVLIDSAGREHATDVQAMSIKRQPDKVELGFTVKLEHDVYFDIPDDAKPAKLRVFGGPTLMDQEDLTGPEIDLNP</sequence>
<evidence type="ECO:0000313" key="4">
    <source>
        <dbReference type="Proteomes" id="UP001141259"/>
    </source>
</evidence>
<evidence type="ECO:0000313" key="3">
    <source>
        <dbReference type="EMBL" id="MCS7478150.1"/>
    </source>
</evidence>
<comment type="caution">
    <text evidence="3">The sequence shown here is derived from an EMBL/GenBank/DDBJ whole genome shotgun (WGS) entry which is preliminary data.</text>
</comment>
<gene>
    <name evidence="3" type="ORF">NZH93_14920</name>
</gene>
<organism evidence="3 4">
    <name type="scientific">Umezawaea endophytica</name>
    <dbReference type="NCBI Taxonomy" id="1654476"/>
    <lineage>
        <taxon>Bacteria</taxon>
        <taxon>Bacillati</taxon>
        <taxon>Actinomycetota</taxon>
        <taxon>Actinomycetes</taxon>
        <taxon>Pseudonocardiales</taxon>
        <taxon>Pseudonocardiaceae</taxon>
        <taxon>Umezawaea</taxon>
    </lineage>
</organism>
<feature type="region of interest" description="Disordered" evidence="1">
    <location>
        <begin position="21"/>
        <end position="41"/>
    </location>
</feature>
<dbReference type="AlphaFoldDB" id="A0A9X2VK68"/>